<dbReference type="SUPFAM" id="SSF81324">
    <property type="entry name" value="Voltage-gated potassium channels"/>
    <property type="match status" value="1"/>
</dbReference>
<dbReference type="InterPro" id="IPR013099">
    <property type="entry name" value="K_chnl_dom"/>
</dbReference>
<keyword evidence="3" id="KW-0813">Transport</keyword>
<comment type="caution">
    <text evidence="3">The sequence shown here is derived from an EMBL/GenBank/DDBJ whole genome shotgun (WGS) entry which is preliminary data.</text>
</comment>
<dbReference type="AlphaFoldDB" id="A0A849KT23"/>
<dbReference type="GO" id="GO:0034220">
    <property type="term" value="P:monoatomic ion transmembrane transport"/>
    <property type="evidence" value="ECO:0007669"/>
    <property type="project" value="UniProtKB-KW"/>
</dbReference>
<reference evidence="3 4" key="1">
    <citation type="submission" date="2020-05" db="EMBL/GenBank/DDBJ databases">
        <title>Draft Genome Sequence of Ochrobactrum soli Isolated from Stable Fly Gut.</title>
        <authorList>
            <person name="Pileggi M.T."/>
            <person name="Vazhakkala L.J."/>
            <person name="Wong C.N."/>
        </authorList>
    </citation>
    <scope>NUCLEOTIDE SEQUENCE [LARGE SCALE GENOMIC DNA]</scope>
    <source>
        <strain evidence="3 4">MTP-C0764</strain>
    </source>
</reference>
<dbReference type="Gene3D" id="1.10.287.70">
    <property type="match status" value="1"/>
</dbReference>
<feature type="transmembrane region" description="Helical" evidence="1">
    <location>
        <begin position="12"/>
        <end position="31"/>
    </location>
</feature>
<feature type="transmembrane region" description="Helical" evidence="1">
    <location>
        <begin position="76"/>
        <end position="99"/>
    </location>
</feature>
<dbReference type="EMBL" id="JABFCY010000005">
    <property type="protein sequence ID" value="NNU60544.1"/>
    <property type="molecule type" value="Genomic_DNA"/>
</dbReference>
<name>A0A849KT23_9HYPH</name>
<feature type="transmembrane region" description="Helical" evidence="1">
    <location>
        <begin position="43"/>
        <end position="70"/>
    </location>
</feature>
<accession>A0A849KT23</accession>
<keyword evidence="1" id="KW-1133">Transmembrane helix</keyword>
<evidence type="ECO:0000313" key="3">
    <source>
        <dbReference type="EMBL" id="NNU60544.1"/>
    </source>
</evidence>
<dbReference type="Proteomes" id="UP000574931">
    <property type="component" value="Unassembled WGS sequence"/>
</dbReference>
<dbReference type="Pfam" id="PF07885">
    <property type="entry name" value="Ion_trans_2"/>
    <property type="match status" value="1"/>
</dbReference>
<keyword evidence="1" id="KW-0812">Transmembrane</keyword>
<organism evidence="3 4">
    <name type="scientific">Ochrobactrum soli</name>
    <dbReference type="NCBI Taxonomy" id="2448455"/>
    <lineage>
        <taxon>Bacteria</taxon>
        <taxon>Pseudomonadati</taxon>
        <taxon>Pseudomonadota</taxon>
        <taxon>Alphaproteobacteria</taxon>
        <taxon>Hyphomicrobiales</taxon>
        <taxon>Brucellaceae</taxon>
        <taxon>Brucella/Ochrobactrum group</taxon>
        <taxon>Ochrobactrum</taxon>
    </lineage>
</organism>
<keyword evidence="1" id="KW-0472">Membrane</keyword>
<evidence type="ECO:0000259" key="2">
    <source>
        <dbReference type="Pfam" id="PF07885"/>
    </source>
</evidence>
<feature type="transmembrane region" description="Helical" evidence="1">
    <location>
        <begin position="120"/>
        <end position="138"/>
    </location>
</feature>
<sequence length="154" mass="16934">MFLIFQQLAFGSSIGLINVVLHALATILVIRTTRLIHKSLRKYAMLALISTMSVAASVLLATQVIEIIIWSASYTMVLAIPAGADALYFAFVNFTSLGYGDIVPLARWHLMGPMTAMNGVLLFGWSTAVLFQVLTFALQNQKTPRFIPRLATDE</sequence>
<proteinExistence type="predicted"/>
<feature type="domain" description="Potassium channel" evidence="2">
    <location>
        <begin position="65"/>
        <end position="135"/>
    </location>
</feature>
<gene>
    <name evidence="3" type="ORF">HKX02_09760</name>
</gene>
<keyword evidence="4" id="KW-1185">Reference proteome</keyword>
<evidence type="ECO:0000256" key="1">
    <source>
        <dbReference type="SAM" id="Phobius"/>
    </source>
</evidence>
<protein>
    <submittedName>
        <fullName evidence="3">Two pore domain potassium channel family protein</fullName>
    </submittedName>
</protein>
<evidence type="ECO:0000313" key="4">
    <source>
        <dbReference type="Proteomes" id="UP000574931"/>
    </source>
</evidence>
<keyword evidence="3" id="KW-0407">Ion channel</keyword>
<keyword evidence="3" id="KW-0406">Ion transport</keyword>